<keyword evidence="9" id="KW-1185">Reference proteome</keyword>
<dbReference type="Proteomes" id="UP001359485">
    <property type="component" value="Unassembled WGS sequence"/>
</dbReference>
<comment type="caution">
    <text evidence="7">Lacks conserved residue(s) required for the propagation of feature annotation.</text>
</comment>
<name>A0ABR1APT6_POLSC</name>
<comment type="caution">
    <text evidence="8">The sequence shown here is derived from an EMBL/GenBank/DDBJ whole genome shotgun (WGS) entry which is preliminary data.</text>
</comment>
<dbReference type="PANTHER" id="PTHR46139:SF3">
    <property type="entry name" value="ALKALINE CERAMIDASE"/>
    <property type="match status" value="1"/>
</dbReference>
<comment type="function">
    <text evidence="7">Hydrolyzes the sphingolipid ceramide into sphingosine and free fatty acid.</text>
</comment>
<evidence type="ECO:0000256" key="1">
    <source>
        <dbReference type="ARBA" id="ARBA00004141"/>
    </source>
</evidence>
<keyword evidence="7" id="KW-0443">Lipid metabolism</keyword>
<reference evidence="8 9" key="1">
    <citation type="submission" date="2023-09" db="EMBL/GenBank/DDBJ databases">
        <title>Genomes of two closely related lineages of the louse Polyplax serrata with different host specificities.</title>
        <authorList>
            <person name="Martinu J."/>
            <person name="Tarabai H."/>
            <person name="Stefka J."/>
            <person name="Hypsa V."/>
        </authorList>
    </citation>
    <scope>NUCLEOTIDE SEQUENCE [LARGE SCALE GENOMIC DNA]</scope>
    <source>
        <strain evidence="8">98ZLc_SE</strain>
    </source>
</reference>
<keyword evidence="6 7" id="KW-0472">Membrane</keyword>
<accession>A0ABR1APT6</accession>
<evidence type="ECO:0000256" key="6">
    <source>
        <dbReference type="ARBA" id="ARBA00023136"/>
    </source>
</evidence>
<comment type="similarity">
    <text evidence="2 7">Belongs to the alkaline ceramidase family.</text>
</comment>
<evidence type="ECO:0000256" key="3">
    <source>
        <dbReference type="ARBA" id="ARBA00022692"/>
    </source>
</evidence>
<sequence>MIVSYTLAVEEFEEANILLCPHQEQLKVIILPAPNQNEVGTESFKEIMWRSLERGSSPVDWCEGNYRISPQIAEFVNTISNVLFFLLPPMLMHLFREYGRLVNPAIHVIWALLIVVGICSAYFHATLSLAGQLLDELAIFWLFLSAFTMFFPRRFFPSIFKNDRKRLGACVITFAVLGTYFLILHPSLNAFALMTLGIPALILLIEELKR</sequence>
<feature type="transmembrane region" description="Helical" evidence="7">
    <location>
        <begin position="137"/>
        <end position="155"/>
    </location>
</feature>
<evidence type="ECO:0000256" key="7">
    <source>
        <dbReference type="RuleBase" id="RU364079"/>
    </source>
</evidence>
<dbReference type="EMBL" id="JAWJWF010000046">
    <property type="protein sequence ID" value="KAK6624495.1"/>
    <property type="molecule type" value="Genomic_DNA"/>
</dbReference>
<evidence type="ECO:0000313" key="8">
    <source>
        <dbReference type="EMBL" id="KAK6624495.1"/>
    </source>
</evidence>
<organism evidence="8 9">
    <name type="scientific">Polyplax serrata</name>
    <name type="common">Common mouse louse</name>
    <dbReference type="NCBI Taxonomy" id="468196"/>
    <lineage>
        <taxon>Eukaryota</taxon>
        <taxon>Metazoa</taxon>
        <taxon>Ecdysozoa</taxon>
        <taxon>Arthropoda</taxon>
        <taxon>Hexapoda</taxon>
        <taxon>Insecta</taxon>
        <taxon>Pterygota</taxon>
        <taxon>Neoptera</taxon>
        <taxon>Paraneoptera</taxon>
        <taxon>Psocodea</taxon>
        <taxon>Troctomorpha</taxon>
        <taxon>Phthiraptera</taxon>
        <taxon>Anoplura</taxon>
        <taxon>Polyplacidae</taxon>
        <taxon>Polyplax</taxon>
    </lineage>
</organism>
<feature type="transmembrane region" description="Helical" evidence="7">
    <location>
        <begin position="167"/>
        <end position="184"/>
    </location>
</feature>
<evidence type="ECO:0000256" key="2">
    <source>
        <dbReference type="ARBA" id="ARBA00009780"/>
    </source>
</evidence>
<dbReference type="PANTHER" id="PTHR46139">
    <property type="entry name" value="ALKALINE CERAMIDASE"/>
    <property type="match status" value="1"/>
</dbReference>
<comment type="subcellular location">
    <subcellularLocation>
        <location evidence="1">Membrane</location>
        <topology evidence="1">Multi-pass membrane protein</topology>
    </subcellularLocation>
</comment>
<evidence type="ECO:0000256" key="4">
    <source>
        <dbReference type="ARBA" id="ARBA00022801"/>
    </source>
</evidence>
<proteinExistence type="inferred from homology"/>
<protein>
    <recommendedName>
        <fullName evidence="7">Alkaline ceramidase</fullName>
        <ecNumber evidence="7">3.5.1.-</ecNumber>
    </recommendedName>
</protein>
<keyword evidence="4 7" id="KW-0378">Hydrolase</keyword>
<keyword evidence="3 7" id="KW-0812">Transmembrane</keyword>
<dbReference type="EC" id="3.5.1.-" evidence="7"/>
<dbReference type="Pfam" id="PF05875">
    <property type="entry name" value="Ceramidase"/>
    <property type="match status" value="1"/>
</dbReference>
<gene>
    <name evidence="8" type="ORF">RUM44_011354</name>
</gene>
<evidence type="ECO:0000256" key="5">
    <source>
        <dbReference type="ARBA" id="ARBA00022989"/>
    </source>
</evidence>
<evidence type="ECO:0000313" key="9">
    <source>
        <dbReference type="Proteomes" id="UP001359485"/>
    </source>
</evidence>
<dbReference type="InterPro" id="IPR008901">
    <property type="entry name" value="ACER"/>
</dbReference>
<feature type="transmembrane region" description="Helical" evidence="7">
    <location>
        <begin position="107"/>
        <end position="125"/>
    </location>
</feature>
<feature type="transmembrane region" description="Helical" evidence="7">
    <location>
        <begin position="190"/>
        <end position="208"/>
    </location>
</feature>
<keyword evidence="5 7" id="KW-1133">Transmembrane helix</keyword>